<dbReference type="PANTHER" id="PTHR12692">
    <property type="entry name" value="DOLICHYL-DIPHOSPHOOLIGOSACCHARIDE--PROTEIN GLYCOSYLTRANSFERASE-RELATED"/>
    <property type="match status" value="1"/>
</dbReference>
<evidence type="ECO:0008006" key="13">
    <source>
        <dbReference type="Google" id="ProtNLM"/>
    </source>
</evidence>
<feature type="chain" id="PRO_5018048673" description="Oligosaccharyl transferase subunit" evidence="10">
    <location>
        <begin position="20"/>
        <end position="341"/>
    </location>
</feature>
<dbReference type="PANTHER" id="PTHR12692:SF0">
    <property type="entry name" value="GH11935P"/>
    <property type="match status" value="1"/>
</dbReference>
<dbReference type="Proteomes" id="UP000267821">
    <property type="component" value="Unassembled WGS sequence"/>
</dbReference>
<evidence type="ECO:0000256" key="5">
    <source>
        <dbReference type="ARBA" id="ARBA00022729"/>
    </source>
</evidence>
<evidence type="ECO:0000256" key="6">
    <source>
        <dbReference type="ARBA" id="ARBA00022824"/>
    </source>
</evidence>
<comment type="subcellular location">
    <subcellularLocation>
        <location evidence="2">Endoplasmic reticulum membrane</location>
        <topology evidence="2">Multi-pass membrane protein</topology>
    </subcellularLocation>
</comment>
<dbReference type="Pfam" id="PF04756">
    <property type="entry name" value="OST3_OST6"/>
    <property type="match status" value="1"/>
</dbReference>
<dbReference type="InParanoid" id="A0A3N4M3E3"/>
<dbReference type="EMBL" id="ML121527">
    <property type="protein sequence ID" value="RPB29570.1"/>
    <property type="molecule type" value="Genomic_DNA"/>
</dbReference>
<evidence type="ECO:0000313" key="11">
    <source>
        <dbReference type="EMBL" id="RPB29570.1"/>
    </source>
</evidence>
<dbReference type="FunCoup" id="A0A3N4M3E3">
    <property type="interactions" value="252"/>
</dbReference>
<feature type="transmembrane region" description="Helical" evidence="9">
    <location>
        <begin position="220"/>
        <end position="238"/>
    </location>
</feature>
<evidence type="ECO:0000256" key="3">
    <source>
        <dbReference type="ARBA" id="ARBA00009561"/>
    </source>
</evidence>
<evidence type="ECO:0000313" key="12">
    <source>
        <dbReference type="Proteomes" id="UP000267821"/>
    </source>
</evidence>
<feature type="transmembrane region" description="Helical" evidence="9">
    <location>
        <begin position="187"/>
        <end position="208"/>
    </location>
</feature>
<evidence type="ECO:0000256" key="1">
    <source>
        <dbReference type="ARBA" id="ARBA00002791"/>
    </source>
</evidence>
<evidence type="ECO:0000256" key="2">
    <source>
        <dbReference type="ARBA" id="ARBA00004477"/>
    </source>
</evidence>
<accession>A0A3N4M3E3</accession>
<keyword evidence="12" id="KW-1185">Reference proteome</keyword>
<keyword evidence="5 10" id="KW-0732">Signal</keyword>
<reference evidence="11 12" key="1">
    <citation type="journal article" date="2018" name="Nat. Ecol. Evol.">
        <title>Pezizomycetes genomes reveal the molecular basis of ectomycorrhizal truffle lifestyle.</title>
        <authorList>
            <person name="Murat C."/>
            <person name="Payen T."/>
            <person name="Noel B."/>
            <person name="Kuo A."/>
            <person name="Morin E."/>
            <person name="Chen J."/>
            <person name="Kohler A."/>
            <person name="Krizsan K."/>
            <person name="Balestrini R."/>
            <person name="Da Silva C."/>
            <person name="Montanini B."/>
            <person name="Hainaut M."/>
            <person name="Levati E."/>
            <person name="Barry K.W."/>
            <person name="Belfiori B."/>
            <person name="Cichocki N."/>
            <person name="Clum A."/>
            <person name="Dockter R.B."/>
            <person name="Fauchery L."/>
            <person name="Guy J."/>
            <person name="Iotti M."/>
            <person name="Le Tacon F."/>
            <person name="Lindquist E.A."/>
            <person name="Lipzen A."/>
            <person name="Malagnac F."/>
            <person name="Mello A."/>
            <person name="Molinier V."/>
            <person name="Miyauchi S."/>
            <person name="Poulain J."/>
            <person name="Riccioni C."/>
            <person name="Rubini A."/>
            <person name="Sitrit Y."/>
            <person name="Splivallo R."/>
            <person name="Traeger S."/>
            <person name="Wang M."/>
            <person name="Zifcakova L."/>
            <person name="Wipf D."/>
            <person name="Zambonelli A."/>
            <person name="Paolocci F."/>
            <person name="Nowrousian M."/>
            <person name="Ottonello S."/>
            <person name="Baldrian P."/>
            <person name="Spatafora J.W."/>
            <person name="Henrissat B."/>
            <person name="Nagy L.G."/>
            <person name="Aury J.M."/>
            <person name="Wincker P."/>
            <person name="Grigoriev I.V."/>
            <person name="Bonfante P."/>
            <person name="Martin F.M."/>
        </authorList>
    </citation>
    <scope>NUCLEOTIDE SEQUENCE [LARGE SCALE GENOMIC DNA]</scope>
    <source>
        <strain evidence="11 12">ATCC MYA-4762</strain>
    </source>
</reference>
<dbReference type="OrthoDB" id="67566at2759"/>
<evidence type="ECO:0000256" key="7">
    <source>
        <dbReference type="ARBA" id="ARBA00022989"/>
    </source>
</evidence>
<feature type="transmembrane region" description="Helical" evidence="9">
    <location>
        <begin position="302"/>
        <end position="323"/>
    </location>
</feature>
<proteinExistence type="inferred from homology"/>
<sequence length="341" mass="37464">MRLLGPLLALLAVIPFAHAAAASTPQKETKLQRLTSLATSSARSGPGPISLSDKSFEDLTSAPRNYTALVLLTALDPRFGCHLCKEFQPEFDLLATSWLKKHKDSNGFFFANLDFSNGRQTFQKLGLTSAPVLYLFPATYGPTSKPNASPEPLRYEFLPVQHQADSVSHFVSQNTPFTLPVHRPVDYIKPLLFISTLAFLALFLTLALPHLLPLLTHPTLWAAVSLISILVFISGHMFNHIRHTPYVGHNPKTGAANYIAGGFSTQFAAESQIIGLVYAFLSFGTIALGMKIPRTREPKKQGVAVAVWTAVVLMLFSFLMAVFKVKNGGYPFWLPPLMGRL</sequence>
<dbReference type="GO" id="GO:0018279">
    <property type="term" value="P:protein N-linked glycosylation via asparagine"/>
    <property type="evidence" value="ECO:0007669"/>
    <property type="project" value="TreeGrafter"/>
</dbReference>
<dbReference type="InterPro" id="IPR036249">
    <property type="entry name" value="Thioredoxin-like_sf"/>
</dbReference>
<protein>
    <recommendedName>
        <fullName evidence="13">Oligosaccharyl transferase subunit</fullName>
    </recommendedName>
</protein>
<keyword evidence="6" id="KW-0256">Endoplasmic reticulum</keyword>
<feature type="signal peptide" evidence="10">
    <location>
        <begin position="1"/>
        <end position="19"/>
    </location>
</feature>
<evidence type="ECO:0000256" key="8">
    <source>
        <dbReference type="ARBA" id="ARBA00023136"/>
    </source>
</evidence>
<dbReference type="InterPro" id="IPR021149">
    <property type="entry name" value="OligosaccharylTrfase_OST3/OST6"/>
</dbReference>
<keyword evidence="8 9" id="KW-0472">Membrane</keyword>
<comment type="similarity">
    <text evidence="3">Belongs to the OST3/OST6 family.</text>
</comment>
<dbReference type="Gene3D" id="3.40.30.10">
    <property type="entry name" value="Glutaredoxin"/>
    <property type="match status" value="1"/>
</dbReference>
<dbReference type="SUPFAM" id="SSF52833">
    <property type="entry name" value="Thioredoxin-like"/>
    <property type="match status" value="1"/>
</dbReference>
<organism evidence="11 12">
    <name type="scientific">Terfezia boudieri ATCC MYA-4762</name>
    <dbReference type="NCBI Taxonomy" id="1051890"/>
    <lineage>
        <taxon>Eukaryota</taxon>
        <taxon>Fungi</taxon>
        <taxon>Dikarya</taxon>
        <taxon>Ascomycota</taxon>
        <taxon>Pezizomycotina</taxon>
        <taxon>Pezizomycetes</taxon>
        <taxon>Pezizales</taxon>
        <taxon>Pezizaceae</taxon>
        <taxon>Terfezia</taxon>
    </lineage>
</organism>
<dbReference type="AlphaFoldDB" id="A0A3N4M3E3"/>
<keyword evidence="7 9" id="KW-1133">Transmembrane helix</keyword>
<evidence type="ECO:0000256" key="9">
    <source>
        <dbReference type="SAM" id="Phobius"/>
    </source>
</evidence>
<comment type="function">
    <text evidence="1">Subunit of the oligosaccharyl transferase (OST) complex that catalyzes the initial transfer of a defined glycan (Glc(3)Man(9)GlcNAc(2) in eukaryotes) from the lipid carrier dolichol-pyrophosphate to an asparagine residue within an Asn-X-Ser/Thr consensus motif in nascent polypeptide chains, the first step in protein N-glycosylation. N-glycosylation occurs cotranslationally and the complex associates with the Sec61 complex at the channel-forming translocon complex that mediates protein translocation across the endoplasmic reticulum (ER). All subunits are required for a maximal enzyme activity.</text>
</comment>
<name>A0A3N4M3E3_9PEZI</name>
<gene>
    <name evidence="11" type="ORF">L211DRAFT_832278</name>
</gene>
<feature type="transmembrane region" description="Helical" evidence="9">
    <location>
        <begin position="273"/>
        <end position="290"/>
    </location>
</feature>
<evidence type="ECO:0000256" key="10">
    <source>
        <dbReference type="SAM" id="SignalP"/>
    </source>
</evidence>
<keyword evidence="4 9" id="KW-0812">Transmembrane</keyword>
<dbReference type="GO" id="GO:0008250">
    <property type="term" value="C:oligosaccharyltransferase complex"/>
    <property type="evidence" value="ECO:0007669"/>
    <property type="project" value="TreeGrafter"/>
</dbReference>
<dbReference type="STRING" id="1051890.A0A3N4M3E3"/>
<evidence type="ECO:0000256" key="4">
    <source>
        <dbReference type="ARBA" id="ARBA00022692"/>
    </source>
</evidence>